<protein>
    <submittedName>
        <fullName evidence="1">Uncharacterized protein</fullName>
    </submittedName>
</protein>
<proteinExistence type="predicted"/>
<gene>
    <name evidence="1" type="ORF">LCGC14_0175560</name>
</gene>
<comment type="caution">
    <text evidence="1">The sequence shown here is derived from an EMBL/GenBank/DDBJ whole genome shotgun (WGS) entry which is preliminary data.</text>
</comment>
<reference evidence="1" key="1">
    <citation type="journal article" date="2015" name="Nature">
        <title>Complex archaea that bridge the gap between prokaryotes and eukaryotes.</title>
        <authorList>
            <person name="Spang A."/>
            <person name="Saw J.H."/>
            <person name="Jorgensen S.L."/>
            <person name="Zaremba-Niedzwiedzka K."/>
            <person name="Martijn J."/>
            <person name="Lind A.E."/>
            <person name="van Eijk R."/>
            <person name="Schleper C."/>
            <person name="Guy L."/>
            <person name="Ettema T.J."/>
        </authorList>
    </citation>
    <scope>NUCLEOTIDE SEQUENCE</scope>
</reference>
<sequence>MGKKKEKPKELTDVESVDENSDIPEVDVVDELFGSLKDANATVVASSVTALTTNAIVVRVGQNLLKPKYRGDWKSGIIVLSQDIQDNTSYPETTVNDEGFRKIRNIVNNMRYAAKRHALAIFNEGGNSVRDETSGRIADAFNLQGYLMTKEAFKIFLPEWEAMYRDFEIAVDKYIEAYPEERNNLTSYFGKQFLYNKLQQVANDVKEIEIVGNYSTKEDMDLAVNAVKESLEEMVDFFKINLGGGLEKPWVAYAIILNPSGITAWKSIRANYQSFMENVNLYKHLPMELQQSDYGVKMIPQRIPQTDEILTAQRNRMEMQFETGVRKMNKDMKIEGETAYQETKVTLANIEKEYQDLLKQSLTSALRETLDNVKSLKGNVDRRTTRVLLGQPDGKKKKVGLLKEIMALAKEGFELRDCNDLEVLILDLKGSLESGDAKQVALDLETTLKSLTKEIIVNKPAKVGLNLGLNKIKKPRAKPTKKKVGKLNLNGKK</sequence>
<dbReference type="EMBL" id="LAZR01000069">
    <property type="protein sequence ID" value="KKN95687.1"/>
    <property type="molecule type" value="Genomic_DNA"/>
</dbReference>
<name>A0A0F9V7J1_9ZZZZ</name>
<organism evidence="1">
    <name type="scientific">marine sediment metagenome</name>
    <dbReference type="NCBI Taxonomy" id="412755"/>
    <lineage>
        <taxon>unclassified sequences</taxon>
        <taxon>metagenomes</taxon>
        <taxon>ecological metagenomes</taxon>
    </lineage>
</organism>
<accession>A0A0F9V7J1</accession>
<evidence type="ECO:0000313" key="1">
    <source>
        <dbReference type="EMBL" id="KKN95687.1"/>
    </source>
</evidence>
<dbReference type="AlphaFoldDB" id="A0A0F9V7J1"/>